<accession>A0ABQ8I5V8</accession>
<comment type="caution">
    <text evidence="1">The sequence shown here is derived from an EMBL/GenBank/DDBJ whole genome shotgun (WGS) entry which is preliminary data.</text>
</comment>
<dbReference type="EMBL" id="JAFEMO010000004">
    <property type="protein sequence ID" value="KAH7572014.1"/>
    <property type="molecule type" value="Genomic_DNA"/>
</dbReference>
<sequence>MDKREHQLQSLGICHCLYNLMKSLATYALKIMSSSHHHGSARHEPTSSKTTRVVHPVAPGTPLHEAAELGARAKFESEQANNASCEQDKCVADSSSSGPPHIEEKRRLLEQEASFSADSSQARAPKKMTIEANIKGEFRSEQWFLTCYCLSMEPLVHEL</sequence>
<keyword evidence="2" id="KW-1185">Reference proteome</keyword>
<organism evidence="1 2">
    <name type="scientific">Xanthoceras sorbifolium</name>
    <dbReference type="NCBI Taxonomy" id="99658"/>
    <lineage>
        <taxon>Eukaryota</taxon>
        <taxon>Viridiplantae</taxon>
        <taxon>Streptophyta</taxon>
        <taxon>Embryophyta</taxon>
        <taxon>Tracheophyta</taxon>
        <taxon>Spermatophyta</taxon>
        <taxon>Magnoliopsida</taxon>
        <taxon>eudicotyledons</taxon>
        <taxon>Gunneridae</taxon>
        <taxon>Pentapetalae</taxon>
        <taxon>rosids</taxon>
        <taxon>malvids</taxon>
        <taxon>Sapindales</taxon>
        <taxon>Sapindaceae</taxon>
        <taxon>Xanthoceroideae</taxon>
        <taxon>Xanthoceras</taxon>
    </lineage>
</organism>
<protein>
    <submittedName>
        <fullName evidence="1">Uncharacterized protein</fullName>
    </submittedName>
</protein>
<dbReference type="Proteomes" id="UP000827721">
    <property type="component" value="Unassembled WGS sequence"/>
</dbReference>
<name>A0ABQ8I5V8_9ROSI</name>
<proteinExistence type="predicted"/>
<gene>
    <name evidence="1" type="ORF">JRO89_XS04G0185700</name>
</gene>
<evidence type="ECO:0000313" key="1">
    <source>
        <dbReference type="EMBL" id="KAH7572014.1"/>
    </source>
</evidence>
<reference evidence="1 2" key="1">
    <citation type="submission" date="2021-02" db="EMBL/GenBank/DDBJ databases">
        <title>Plant Genome Project.</title>
        <authorList>
            <person name="Zhang R.-G."/>
        </authorList>
    </citation>
    <scope>NUCLEOTIDE SEQUENCE [LARGE SCALE GENOMIC DNA]</scope>
    <source>
        <tissue evidence="1">Leaves</tissue>
    </source>
</reference>
<evidence type="ECO:0000313" key="2">
    <source>
        <dbReference type="Proteomes" id="UP000827721"/>
    </source>
</evidence>